<accession>D6PDH7</accession>
<dbReference type="Pfam" id="PF14863">
    <property type="entry name" value="Alkyl_sulf_dimr"/>
    <property type="match status" value="1"/>
</dbReference>
<dbReference type="AlphaFoldDB" id="D6PDH7"/>
<feature type="domain" description="Metallo-beta-lactamase" evidence="1">
    <location>
        <begin position="64"/>
        <end position="277"/>
    </location>
</feature>
<dbReference type="EMBL" id="GU942997">
    <property type="protein sequence ID" value="ADD93778.1"/>
    <property type="molecule type" value="Genomic_DNA"/>
</dbReference>
<dbReference type="GO" id="GO:0046983">
    <property type="term" value="F:protein dimerization activity"/>
    <property type="evidence" value="ECO:0007669"/>
    <property type="project" value="InterPro"/>
</dbReference>
<dbReference type="InterPro" id="IPR044097">
    <property type="entry name" value="Bds1/SdsA1_MBL-fold"/>
</dbReference>
<dbReference type="SMART" id="SM00849">
    <property type="entry name" value="Lactamase_B"/>
    <property type="match status" value="1"/>
</dbReference>
<dbReference type="PANTHER" id="PTHR43223">
    <property type="entry name" value="ALKYL/ARYL-SULFATASE"/>
    <property type="match status" value="1"/>
</dbReference>
<proteinExistence type="predicted"/>
<dbReference type="InterPro" id="IPR052195">
    <property type="entry name" value="Bact_Alkyl/Aryl-Sulfatase"/>
</dbReference>
<evidence type="ECO:0000259" key="1">
    <source>
        <dbReference type="SMART" id="SM00849"/>
    </source>
</evidence>
<dbReference type="PANTHER" id="PTHR43223:SF2">
    <property type="entry name" value="METALLO-BETA-LACTAMASE DOMAIN-CONTAINING PROTEIN"/>
    <property type="match status" value="1"/>
</dbReference>
<evidence type="ECO:0000313" key="2">
    <source>
        <dbReference type="EMBL" id="ADD93778.1"/>
    </source>
</evidence>
<dbReference type="Gene3D" id="3.60.15.30">
    <property type="entry name" value="Metallo-beta-lactamase domain"/>
    <property type="match status" value="1"/>
</dbReference>
<dbReference type="SUPFAM" id="SSF56281">
    <property type="entry name" value="Metallo-hydrolase/oxidoreductase"/>
    <property type="match status" value="1"/>
</dbReference>
<dbReference type="CDD" id="cd07710">
    <property type="entry name" value="arylsulfatase_Sdsa1-like_MBL-fold"/>
    <property type="match status" value="1"/>
</dbReference>
<dbReference type="Gene3D" id="1.25.40.880">
    <property type="entry name" value="Alkyl sulfatase, dimerisation domain"/>
    <property type="match status" value="1"/>
</dbReference>
<dbReference type="PROSITE" id="PS51257">
    <property type="entry name" value="PROKAR_LIPOPROTEIN"/>
    <property type="match status" value="1"/>
</dbReference>
<organism evidence="2">
    <name type="scientific">uncultured marine bacterium MedDCM-OCT-S05-C259</name>
    <dbReference type="NCBI Taxonomy" id="743065"/>
    <lineage>
        <taxon>Bacteria</taxon>
        <taxon>environmental samples</taxon>
    </lineage>
</organism>
<dbReference type="GO" id="GO:0018909">
    <property type="term" value="P:dodecyl sulfate metabolic process"/>
    <property type="evidence" value="ECO:0007669"/>
    <property type="project" value="InterPro"/>
</dbReference>
<dbReference type="InterPro" id="IPR029228">
    <property type="entry name" value="Alkyl_sulf_dimr"/>
</dbReference>
<reference evidence="2" key="1">
    <citation type="journal article" date="2010" name="ISME J.">
        <title>Metagenome of the Mediterranean deep chlorophyll maximum studied by direct and fosmid library 454 pyrosequencing.</title>
        <authorList>
            <person name="Ghai R."/>
            <person name="Martin-Cuadrado A.B."/>
            <person name="Molto A.G."/>
            <person name="Heredia I.G."/>
            <person name="Cabrera R."/>
            <person name="Martin J."/>
            <person name="Verdu M."/>
            <person name="Deschamps P."/>
            <person name="Moreira D."/>
            <person name="Lopez-Garcia P."/>
            <person name="Mira A."/>
            <person name="Rodriguez-Valera F."/>
        </authorList>
    </citation>
    <scope>NUCLEOTIDE SEQUENCE</scope>
</reference>
<protein>
    <submittedName>
        <fullName evidence="2">Putative alkyl sulfatase/beta lactamase</fullName>
    </submittedName>
</protein>
<sequence>MRFLTSITCLLLISACSEQPQIVSDQNEIRQRENNDDLTALSEEFSENIYQPHENIVVAVGYGLANSIMVIGEDENFVIDTMGGMETAERILNDFASYSDNPVTTIAYTHFHADHTLGAQVFLDRYPGLDVISHETTIEEFEKFFGIKRDIIGARSGKMFGLILQNKDKTESNGIGIKLEAGIDTPGYVRPNITFDETLSMQISGKKVDFYHAPGETDDQLFVWIDEMKALFPGDNIYKAFPNVYTIRGTSYRSFRSWYKSIEKMMSLEPEILVPSHGKPILGKEKIRNILGTYRDAIKYVHDQTMRYLNMGFSPTDVSQMVRLPDNLSTDPYLFELYGTVEWSSRNLFNGYFGWFDGNPTNLYPFKESELNRRILELVSLDKIEEELQKAMNEEDYQWALYLSDIAEANNLDKNEYIEVKAQALKMLGSKAYNPNAISSTIVQLLK</sequence>
<dbReference type="GO" id="GO:0018741">
    <property type="term" value="F:linear primary-alkylsulfatase activity"/>
    <property type="evidence" value="ECO:0007669"/>
    <property type="project" value="InterPro"/>
</dbReference>
<dbReference type="InterPro" id="IPR036866">
    <property type="entry name" value="RibonucZ/Hydroxyglut_hydro"/>
</dbReference>
<dbReference type="Pfam" id="PF00753">
    <property type="entry name" value="Lactamase_B"/>
    <property type="match status" value="1"/>
</dbReference>
<dbReference type="InterPro" id="IPR038536">
    <property type="entry name" value="Alkyl/aryl-sulf_dimr_sf"/>
</dbReference>
<name>D6PDH7_9BACT</name>
<dbReference type="InterPro" id="IPR001279">
    <property type="entry name" value="Metallo-B-lactamas"/>
</dbReference>